<feature type="compositionally biased region" description="Basic residues" evidence="1">
    <location>
        <begin position="161"/>
        <end position="171"/>
    </location>
</feature>
<dbReference type="Pfam" id="PF20415">
    <property type="entry name" value="DUF6699"/>
    <property type="match status" value="1"/>
</dbReference>
<gene>
    <name evidence="3" type="ORF">K470DRAFT_211947</name>
</gene>
<feature type="compositionally biased region" description="Polar residues" evidence="1">
    <location>
        <begin position="1"/>
        <end position="10"/>
    </location>
</feature>
<evidence type="ECO:0000259" key="2">
    <source>
        <dbReference type="Pfam" id="PF20415"/>
    </source>
</evidence>
<dbReference type="InterPro" id="IPR046522">
    <property type="entry name" value="DUF6699"/>
</dbReference>
<protein>
    <recommendedName>
        <fullName evidence="2">DUF6699 domain-containing protein</fullName>
    </recommendedName>
</protein>
<name>A0A6A7C7V3_9PEZI</name>
<reference evidence="3" key="1">
    <citation type="journal article" date="2020" name="Stud. Mycol.">
        <title>101 Dothideomycetes genomes: a test case for predicting lifestyles and emergence of pathogens.</title>
        <authorList>
            <person name="Haridas S."/>
            <person name="Albert R."/>
            <person name="Binder M."/>
            <person name="Bloem J."/>
            <person name="Labutti K."/>
            <person name="Salamov A."/>
            <person name="Andreopoulos B."/>
            <person name="Baker S."/>
            <person name="Barry K."/>
            <person name="Bills G."/>
            <person name="Bluhm B."/>
            <person name="Cannon C."/>
            <person name="Castanera R."/>
            <person name="Culley D."/>
            <person name="Daum C."/>
            <person name="Ezra D."/>
            <person name="Gonzalez J."/>
            <person name="Henrissat B."/>
            <person name="Kuo A."/>
            <person name="Liang C."/>
            <person name="Lipzen A."/>
            <person name="Lutzoni F."/>
            <person name="Magnuson J."/>
            <person name="Mondo S."/>
            <person name="Nolan M."/>
            <person name="Ohm R."/>
            <person name="Pangilinan J."/>
            <person name="Park H.-J."/>
            <person name="Ramirez L."/>
            <person name="Alfaro M."/>
            <person name="Sun H."/>
            <person name="Tritt A."/>
            <person name="Yoshinaga Y."/>
            <person name="Zwiers L.-H."/>
            <person name="Turgeon B."/>
            <person name="Goodwin S."/>
            <person name="Spatafora J."/>
            <person name="Crous P."/>
            <person name="Grigoriev I."/>
        </authorList>
    </citation>
    <scope>NUCLEOTIDE SEQUENCE</scope>
    <source>
        <strain evidence="3">CBS 480.64</strain>
    </source>
</reference>
<evidence type="ECO:0000313" key="3">
    <source>
        <dbReference type="EMBL" id="KAF2862738.1"/>
    </source>
</evidence>
<dbReference type="AlphaFoldDB" id="A0A6A7C7V3"/>
<feature type="region of interest" description="Disordered" evidence="1">
    <location>
        <begin position="152"/>
        <end position="171"/>
    </location>
</feature>
<dbReference type="Proteomes" id="UP000799421">
    <property type="component" value="Unassembled WGS sequence"/>
</dbReference>
<keyword evidence="4" id="KW-1185">Reference proteome</keyword>
<sequence length="171" mass="19037">MTGEQQSKSGSAIDDAPASPSESKPRHRRTSSTVSGVFNINDLEKEGVDLKIAPETQKLNWKLNTSPSTVDDKEALQKLLCTPPIKKIDLHFPLGLEVTARNNKGVTIKDALDAIHKQFKKKADDEMDEPYLAGFEWDREECYTKFIVHQKKTGEAPSGGSKKKKNKQEDA</sequence>
<feature type="domain" description="DUF6699" evidence="2">
    <location>
        <begin position="60"/>
        <end position="129"/>
    </location>
</feature>
<accession>A0A6A7C7V3</accession>
<evidence type="ECO:0000313" key="4">
    <source>
        <dbReference type="Proteomes" id="UP000799421"/>
    </source>
</evidence>
<proteinExistence type="predicted"/>
<organism evidence="3 4">
    <name type="scientific">Piedraia hortae CBS 480.64</name>
    <dbReference type="NCBI Taxonomy" id="1314780"/>
    <lineage>
        <taxon>Eukaryota</taxon>
        <taxon>Fungi</taxon>
        <taxon>Dikarya</taxon>
        <taxon>Ascomycota</taxon>
        <taxon>Pezizomycotina</taxon>
        <taxon>Dothideomycetes</taxon>
        <taxon>Dothideomycetidae</taxon>
        <taxon>Capnodiales</taxon>
        <taxon>Piedraiaceae</taxon>
        <taxon>Piedraia</taxon>
    </lineage>
</organism>
<dbReference type="OrthoDB" id="5363135at2759"/>
<feature type="region of interest" description="Disordered" evidence="1">
    <location>
        <begin position="1"/>
        <end position="37"/>
    </location>
</feature>
<dbReference type="EMBL" id="MU005964">
    <property type="protein sequence ID" value="KAF2862738.1"/>
    <property type="molecule type" value="Genomic_DNA"/>
</dbReference>
<evidence type="ECO:0000256" key="1">
    <source>
        <dbReference type="SAM" id="MobiDB-lite"/>
    </source>
</evidence>